<protein>
    <submittedName>
        <fullName evidence="2">DNA-binding helix-turn-helix protein</fullName>
    </submittedName>
</protein>
<dbReference type="InterPro" id="IPR041315">
    <property type="entry name" value="PlcR_TPR"/>
</dbReference>
<dbReference type="PANTHER" id="PTHR37038">
    <property type="entry name" value="TRANSCRIPTIONAL REGULATOR-RELATED"/>
    <property type="match status" value="1"/>
</dbReference>
<dbReference type="CDD" id="cd00093">
    <property type="entry name" value="HTH_XRE"/>
    <property type="match status" value="1"/>
</dbReference>
<evidence type="ECO:0000313" key="3">
    <source>
        <dbReference type="Proteomes" id="UP000051248"/>
    </source>
</evidence>
<dbReference type="InterPro" id="IPR053163">
    <property type="entry name" value="HTH-type_regulator_Rgg"/>
</dbReference>
<feature type="domain" description="HTH cro/C1-type" evidence="1">
    <location>
        <begin position="8"/>
        <end position="61"/>
    </location>
</feature>
<proteinExistence type="predicted"/>
<dbReference type="SMART" id="SM00530">
    <property type="entry name" value="HTH_XRE"/>
    <property type="match status" value="1"/>
</dbReference>
<evidence type="ECO:0000259" key="1">
    <source>
        <dbReference type="PROSITE" id="PS50943"/>
    </source>
</evidence>
<dbReference type="PATRIC" id="fig|1423775.4.peg.2393"/>
<accession>A0A0R1KDV3</accession>
<keyword evidence="3" id="KW-1185">Reference proteome</keyword>
<gene>
    <name evidence="2" type="ORF">FD03_GL002353</name>
</gene>
<dbReference type="InterPro" id="IPR010982">
    <property type="entry name" value="Lambda_DNA-bd_dom_sf"/>
</dbReference>
<dbReference type="STRING" id="1423775.FD03_GL002353"/>
<reference evidence="2 3" key="1">
    <citation type="journal article" date="2015" name="Genome Announc.">
        <title>Expanding the biotechnology potential of lactobacilli through comparative genomics of 213 strains and associated genera.</title>
        <authorList>
            <person name="Sun Z."/>
            <person name="Harris H.M."/>
            <person name="McCann A."/>
            <person name="Guo C."/>
            <person name="Argimon S."/>
            <person name="Zhang W."/>
            <person name="Yang X."/>
            <person name="Jeffery I.B."/>
            <person name="Cooney J.C."/>
            <person name="Kagawa T.F."/>
            <person name="Liu W."/>
            <person name="Song Y."/>
            <person name="Salvetti E."/>
            <person name="Wrobel A."/>
            <person name="Rasinkangas P."/>
            <person name="Parkhill J."/>
            <person name="Rea M.C."/>
            <person name="O'Sullivan O."/>
            <person name="Ritari J."/>
            <person name="Douillard F.P."/>
            <person name="Paul Ross R."/>
            <person name="Yang R."/>
            <person name="Briner A.E."/>
            <person name="Felis G.E."/>
            <person name="de Vos W.M."/>
            <person name="Barrangou R."/>
            <person name="Klaenhammer T.R."/>
            <person name="Caufield P.W."/>
            <person name="Cui Y."/>
            <person name="Zhang H."/>
            <person name="O'Toole P.W."/>
        </authorList>
    </citation>
    <scope>NUCLEOTIDE SEQUENCE [LARGE SCALE GENOMIC DNA]</scope>
    <source>
        <strain evidence="2 3">DSM 19682</strain>
    </source>
</reference>
<evidence type="ECO:0000313" key="2">
    <source>
        <dbReference type="EMBL" id="KRK78577.1"/>
    </source>
</evidence>
<comment type="caution">
    <text evidence="2">The sequence shown here is derived from an EMBL/GenBank/DDBJ whole genome shotgun (WGS) entry which is preliminary data.</text>
</comment>
<dbReference type="PROSITE" id="PS50943">
    <property type="entry name" value="HTH_CROC1"/>
    <property type="match status" value="1"/>
</dbReference>
<keyword evidence="2" id="KW-0238">DNA-binding</keyword>
<dbReference type="OrthoDB" id="1150409at2"/>
<dbReference type="InterPro" id="IPR011990">
    <property type="entry name" value="TPR-like_helical_dom_sf"/>
</dbReference>
<dbReference type="RefSeq" id="WP_025023892.1">
    <property type="nucleotide sequence ID" value="NZ_AZDZ01000022.1"/>
</dbReference>
<dbReference type="AlphaFoldDB" id="A0A0R1KDV3"/>
<dbReference type="Gene3D" id="1.25.40.10">
    <property type="entry name" value="Tetratricopeptide repeat domain"/>
    <property type="match status" value="1"/>
</dbReference>
<dbReference type="Proteomes" id="UP000051248">
    <property type="component" value="Unassembled WGS sequence"/>
</dbReference>
<dbReference type="GO" id="GO:0003677">
    <property type="term" value="F:DNA binding"/>
    <property type="evidence" value="ECO:0007669"/>
    <property type="project" value="UniProtKB-KW"/>
</dbReference>
<organism evidence="2 3">
    <name type="scientific">Companilactobacillus nodensis DSM 19682 = JCM 14932 = NBRC 107160</name>
    <dbReference type="NCBI Taxonomy" id="1423775"/>
    <lineage>
        <taxon>Bacteria</taxon>
        <taxon>Bacillati</taxon>
        <taxon>Bacillota</taxon>
        <taxon>Bacilli</taxon>
        <taxon>Lactobacillales</taxon>
        <taxon>Lactobacillaceae</taxon>
        <taxon>Companilactobacillus</taxon>
    </lineage>
</organism>
<dbReference type="Pfam" id="PF01381">
    <property type="entry name" value="HTH_3"/>
    <property type="match status" value="1"/>
</dbReference>
<dbReference type="PANTHER" id="PTHR37038:SF14">
    <property type="entry name" value="TRANSCRIPTIONAL ACTIVATOR"/>
    <property type="match status" value="1"/>
</dbReference>
<dbReference type="eggNOG" id="COG1396">
    <property type="taxonomic scope" value="Bacteria"/>
</dbReference>
<name>A0A0R1KDV3_9LACO</name>
<dbReference type="SUPFAM" id="SSF47413">
    <property type="entry name" value="lambda repressor-like DNA-binding domains"/>
    <property type="match status" value="1"/>
</dbReference>
<dbReference type="InterPro" id="IPR001387">
    <property type="entry name" value="Cro/C1-type_HTH"/>
</dbReference>
<dbReference type="EMBL" id="AZDZ01000022">
    <property type="protein sequence ID" value="KRK78577.1"/>
    <property type="molecule type" value="Genomic_DNA"/>
</dbReference>
<sequence length="274" mass="31428">MNNLGEILKEKRIALKMSQKELAEDICTQPLISSIEKGKYIPNSQILILLCQRLQIDIDNISLDNNYQISSKAEFNNMITTLCNNHEYKKLKEFLLQDSTINSISNDEQTKAYYYYLGVAYLQADHDLDAAQTNFKLVLSNYNTKNKLTTLNRLTSASLAVIFAKKGLMNSSNEYLNNAFRNFDTARFETNQIALFYLAAYSRSLLNKNIDAITWVDQGIEFASQHDSHYMLGNMYYLLAQLLSKSNQSDASNQSRDRSDMFAELFGEKIFKTN</sequence>
<dbReference type="Pfam" id="PF18768">
    <property type="entry name" value="RNPP_C"/>
    <property type="match status" value="1"/>
</dbReference>